<dbReference type="GeneTree" id="ENSGT00970000193642"/>
<dbReference type="STRING" id="109280.ENSHCOP00000028335"/>
<accession>A0A3Q2ZBH5</accession>
<keyword evidence="5" id="KW-1185">Reference proteome</keyword>
<dbReference type="PANTHER" id="PTHR31183:SF1">
    <property type="entry name" value="CILIA- AND FLAGELLA-ASSOCIATED PROTEIN 53"/>
    <property type="match status" value="1"/>
</dbReference>
<organism evidence="4 5">
    <name type="scientific">Hippocampus comes</name>
    <name type="common">Tiger tail seahorse</name>
    <dbReference type="NCBI Taxonomy" id="109280"/>
    <lineage>
        <taxon>Eukaryota</taxon>
        <taxon>Metazoa</taxon>
        <taxon>Chordata</taxon>
        <taxon>Craniata</taxon>
        <taxon>Vertebrata</taxon>
        <taxon>Euteleostomi</taxon>
        <taxon>Actinopterygii</taxon>
        <taxon>Neopterygii</taxon>
        <taxon>Teleostei</taxon>
        <taxon>Neoteleostei</taxon>
        <taxon>Acanthomorphata</taxon>
        <taxon>Syngnathiaria</taxon>
        <taxon>Syngnathiformes</taxon>
        <taxon>Syngnathoidei</taxon>
        <taxon>Syngnathidae</taxon>
        <taxon>Hippocampus</taxon>
    </lineage>
</organism>
<dbReference type="GO" id="GO:0005929">
    <property type="term" value="C:cilium"/>
    <property type="evidence" value="ECO:0007669"/>
    <property type="project" value="UniProtKB-SubCell"/>
</dbReference>
<name>A0A3Q2ZBH5_HIPCM</name>
<evidence type="ECO:0000256" key="3">
    <source>
        <dbReference type="ARBA" id="ARBA00023273"/>
    </source>
</evidence>
<comment type="subcellular location">
    <subcellularLocation>
        <location evidence="1">Cell projection</location>
        <location evidence="1">Cilium</location>
    </subcellularLocation>
</comment>
<evidence type="ECO:0000256" key="2">
    <source>
        <dbReference type="ARBA" id="ARBA00023069"/>
    </source>
</evidence>
<dbReference type="PANTHER" id="PTHR31183">
    <property type="entry name" value="TRICHOPLEIN KERATIN FILAMENT-BINDING PROTEIN FAMILY MEMBER"/>
    <property type="match status" value="1"/>
</dbReference>
<dbReference type="Ensembl" id="ENSHCOT00000025353.1">
    <property type="protein sequence ID" value="ENSHCOP00000028335.1"/>
    <property type="gene ID" value="ENSHCOG00000020916.1"/>
</dbReference>
<sequence length="465" mass="56134">FLKPQLLQPQRHFLQLLRPLRPLLIQSQFLYPKPLRPPHQPFLVQLIWVSGVHRLRELLDEEERQLVLAARLDRVTPLERQTQMRERAKSLLDAREAQRRQVVAQKLDQQFREQCQELREAQTKRRVLQISEERAAQIRSQQECALARQREEDMFHQMWQADAHAKEERERREASDARHCSQMQMDFLCEQMAGAERLRQRERLTRQEEARQEVSCDFFKKNFYYVLTILRECLLYIYATFSEASFGLTAVRACVRVCPVFTCCVRVCVQEEEMQALREQVQRERRLERDSQTARRRMLDDSLRLKMERMAKDQEEELQMGLKILRQSQKDETQAQQETADKRVHPFRAPVPLWRLNTVYPLLPPFFIFFFLGAVHTHPVSPRQASMRDEDLRFRQYLAEQMIKRKKDEEQMEQMMAAKMQETWDERDRQNLLQQEARNRLMNEVMESRRLQNVQKRKNWRHVSS</sequence>
<reference evidence="4" key="1">
    <citation type="submission" date="2025-08" db="UniProtKB">
        <authorList>
            <consortium name="Ensembl"/>
        </authorList>
    </citation>
    <scope>IDENTIFICATION</scope>
</reference>
<proteinExistence type="predicted"/>
<dbReference type="InterPro" id="IPR043596">
    <property type="entry name" value="CFAP53/TCHP"/>
</dbReference>
<dbReference type="OMA" id="QETWDER"/>
<evidence type="ECO:0000313" key="5">
    <source>
        <dbReference type="Proteomes" id="UP000264820"/>
    </source>
</evidence>
<reference evidence="4" key="2">
    <citation type="submission" date="2025-09" db="UniProtKB">
        <authorList>
            <consortium name="Ensembl"/>
        </authorList>
    </citation>
    <scope>IDENTIFICATION</scope>
</reference>
<evidence type="ECO:0000256" key="1">
    <source>
        <dbReference type="ARBA" id="ARBA00004138"/>
    </source>
</evidence>
<evidence type="ECO:0000313" key="4">
    <source>
        <dbReference type="Ensembl" id="ENSHCOP00000028335.1"/>
    </source>
</evidence>
<dbReference type="AlphaFoldDB" id="A0A3Q2ZBH5"/>
<keyword evidence="2" id="KW-0969">Cilium</keyword>
<dbReference type="Proteomes" id="UP000264820">
    <property type="component" value="Unplaced"/>
</dbReference>
<keyword evidence="3" id="KW-0966">Cell projection</keyword>
<protein>
    <submittedName>
        <fullName evidence="4">Cilia and flagella associated protein 53</fullName>
    </submittedName>
</protein>